<reference evidence="1" key="1">
    <citation type="submission" date="2014-11" db="EMBL/GenBank/DDBJ databases">
        <authorList>
            <person name="Amaro Gonzalez C."/>
        </authorList>
    </citation>
    <scope>NUCLEOTIDE SEQUENCE</scope>
</reference>
<accession>A0A0E9VVH0</accession>
<reference evidence="1" key="2">
    <citation type="journal article" date="2015" name="Fish Shellfish Immunol.">
        <title>Early steps in the European eel (Anguilla anguilla)-Vibrio vulnificus interaction in the gills: Role of the RtxA13 toxin.</title>
        <authorList>
            <person name="Callol A."/>
            <person name="Pajuelo D."/>
            <person name="Ebbesson L."/>
            <person name="Teles M."/>
            <person name="MacKenzie S."/>
            <person name="Amaro C."/>
        </authorList>
    </citation>
    <scope>NUCLEOTIDE SEQUENCE</scope>
</reference>
<dbReference type="EMBL" id="GBXM01039635">
    <property type="protein sequence ID" value="JAH68942.1"/>
    <property type="molecule type" value="Transcribed_RNA"/>
</dbReference>
<protein>
    <submittedName>
        <fullName evidence="1">Uncharacterized protein</fullName>
    </submittedName>
</protein>
<name>A0A0E9VVH0_ANGAN</name>
<proteinExistence type="predicted"/>
<organism evidence="1">
    <name type="scientific">Anguilla anguilla</name>
    <name type="common">European freshwater eel</name>
    <name type="synonym">Muraena anguilla</name>
    <dbReference type="NCBI Taxonomy" id="7936"/>
    <lineage>
        <taxon>Eukaryota</taxon>
        <taxon>Metazoa</taxon>
        <taxon>Chordata</taxon>
        <taxon>Craniata</taxon>
        <taxon>Vertebrata</taxon>
        <taxon>Euteleostomi</taxon>
        <taxon>Actinopterygii</taxon>
        <taxon>Neopterygii</taxon>
        <taxon>Teleostei</taxon>
        <taxon>Anguilliformes</taxon>
        <taxon>Anguillidae</taxon>
        <taxon>Anguilla</taxon>
    </lineage>
</organism>
<dbReference type="AlphaFoldDB" id="A0A0E9VVH0"/>
<dbReference type="EMBL" id="GBXM01026520">
    <property type="protein sequence ID" value="JAH82057.1"/>
    <property type="molecule type" value="Transcribed_RNA"/>
</dbReference>
<evidence type="ECO:0000313" key="1">
    <source>
        <dbReference type="EMBL" id="JAH82057.1"/>
    </source>
</evidence>
<sequence>MISFALWSVIVLSTRSAQVSLLYSQL</sequence>